<protein>
    <submittedName>
        <fullName evidence="2">Uncharacterized protein</fullName>
    </submittedName>
</protein>
<evidence type="ECO:0000256" key="1">
    <source>
        <dbReference type="SAM" id="MobiDB-lite"/>
    </source>
</evidence>
<organism evidence="2 3">
    <name type="scientific">Thraustotheca clavata</name>
    <dbReference type="NCBI Taxonomy" id="74557"/>
    <lineage>
        <taxon>Eukaryota</taxon>
        <taxon>Sar</taxon>
        <taxon>Stramenopiles</taxon>
        <taxon>Oomycota</taxon>
        <taxon>Saprolegniomycetes</taxon>
        <taxon>Saprolegniales</taxon>
        <taxon>Achlyaceae</taxon>
        <taxon>Thraustotheca</taxon>
    </lineage>
</organism>
<feature type="region of interest" description="Disordered" evidence="1">
    <location>
        <begin position="852"/>
        <end position="933"/>
    </location>
</feature>
<dbReference type="EMBL" id="JNBS01004882">
    <property type="protein sequence ID" value="OQR81866.1"/>
    <property type="molecule type" value="Genomic_DNA"/>
</dbReference>
<proteinExistence type="predicted"/>
<name>A0A1V9Y821_9STRA</name>
<evidence type="ECO:0000313" key="3">
    <source>
        <dbReference type="Proteomes" id="UP000243217"/>
    </source>
</evidence>
<comment type="caution">
    <text evidence="2">The sequence shown here is derived from an EMBL/GenBank/DDBJ whole genome shotgun (WGS) entry which is preliminary data.</text>
</comment>
<gene>
    <name evidence="2" type="ORF">THRCLA_11335</name>
</gene>
<dbReference type="OrthoDB" id="77829at2759"/>
<dbReference type="Proteomes" id="UP000243217">
    <property type="component" value="Unassembled WGS sequence"/>
</dbReference>
<dbReference type="STRING" id="74557.A0A1V9Y821"/>
<reference evidence="2 3" key="1">
    <citation type="journal article" date="2014" name="Genome Biol. Evol.">
        <title>The secreted proteins of Achlya hypogyna and Thraustotheca clavata identify the ancestral oomycete secretome and reveal gene acquisitions by horizontal gene transfer.</title>
        <authorList>
            <person name="Misner I."/>
            <person name="Blouin N."/>
            <person name="Leonard G."/>
            <person name="Richards T.A."/>
            <person name="Lane C.E."/>
        </authorList>
    </citation>
    <scope>NUCLEOTIDE SEQUENCE [LARGE SCALE GENOMIC DNA]</scope>
    <source>
        <strain evidence="2 3">ATCC 34112</strain>
    </source>
</reference>
<keyword evidence="3" id="KW-1185">Reference proteome</keyword>
<evidence type="ECO:0000313" key="2">
    <source>
        <dbReference type="EMBL" id="OQR81866.1"/>
    </source>
</evidence>
<accession>A0A1V9Y821</accession>
<sequence length="933" mass="104621">MIDISKDPVLLKQLGRRVENLPNVDNMGNTTMEAFADLNTIGMHPATSAKFEHELEVNPAIPFHLQGSHEFDESSAMFQRKQLRKLTNVVQAIMKFWQIFPKLHIIGEEVITKIEYSEVMLLVFKALRSDFSIYEAAEQIGKDWKVDSKGKDSMDAIMFADAFFELVDLWTCDIEEKTYVSFLNLLYERITVRTIVFFDGSVIRVCLEDKTKSVAELIAHGVPLAAVSEFSHISKVVKPKIQTIGDLADANAQDVEQMRQQYIKNNNLSTQRLGAELFELITRVTAGGVNSLDSLQGLVDADPEAIDCIRAVFVRAQGISTTQQTLRHNIIAELRKFGIEDLLLSDVNMTEKYLKLFDLFCVKTGAEIAETARHELERIQRELAKHGLEVVHPNKVEEYYADVINSTGKKMVEKAKSFIENSTEEKLTPYIKTEEKKYAPIVEIKPFEPKDKDFQALIAPQDPPVEVVEPVVPVLNVIQRPKTPQIAPISVPSPPKMPSHIIESPLLQRVQSIAEPIIAESPRIEIILSDEIKAPNNESDTEEIPDLPLKVEVDSSNERPVTPECVVQKPIIEAPGVERAITPPIPQENIKVEEVVVPQQVEAIVVEEHIRVEPNNSQEDNSKRARVTIIHDEPKAEDIRVKLAKKKLQYSFTIKCIKLISIEPPRVAEVLVTGFIHESVSTITRYIYLLGLTEVMQTASEAEAITLLEPNSSKKIDLVSIVVYVIGNRLDEALNKLSQFHEQYRKPVILIGGDEADMNRTHKTAQECMDHGALYFAIMPVDFKEVRSRLLSFLEAAPHRFIIKRKAGPPTSMKSAGKVRAAASALLKSTNHSPSKLQPLGENTPKRSWLKEDEVSNASPPAHLPPHHLPALTHRAPTTKPKTPDSEKPLAAIVPHKPVALFGGTPSSPRNGNTEKSRRLNNVLNYRRHSEQS</sequence>
<dbReference type="AlphaFoldDB" id="A0A1V9Y821"/>